<name>A0A8R7UMF7_TRIUA</name>
<feature type="region of interest" description="Disordered" evidence="1">
    <location>
        <begin position="44"/>
        <end position="116"/>
    </location>
</feature>
<evidence type="ECO:0000256" key="1">
    <source>
        <dbReference type="SAM" id="MobiDB-lite"/>
    </source>
</evidence>
<feature type="compositionally biased region" description="Polar residues" evidence="1">
    <location>
        <begin position="80"/>
        <end position="90"/>
    </location>
</feature>
<keyword evidence="3" id="KW-1185">Reference proteome</keyword>
<dbReference type="Proteomes" id="UP000015106">
    <property type="component" value="Chromosome 5"/>
</dbReference>
<dbReference type="Gramene" id="TuG1812G0500004582.01.T01">
    <property type="protein sequence ID" value="TuG1812G0500004582.01.T01"/>
    <property type="gene ID" value="TuG1812G0500004582.01"/>
</dbReference>
<organism evidence="2 3">
    <name type="scientific">Triticum urartu</name>
    <name type="common">Red wild einkorn</name>
    <name type="synonym">Crithodium urartu</name>
    <dbReference type="NCBI Taxonomy" id="4572"/>
    <lineage>
        <taxon>Eukaryota</taxon>
        <taxon>Viridiplantae</taxon>
        <taxon>Streptophyta</taxon>
        <taxon>Embryophyta</taxon>
        <taxon>Tracheophyta</taxon>
        <taxon>Spermatophyta</taxon>
        <taxon>Magnoliopsida</taxon>
        <taxon>Liliopsida</taxon>
        <taxon>Poales</taxon>
        <taxon>Poaceae</taxon>
        <taxon>BOP clade</taxon>
        <taxon>Pooideae</taxon>
        <taxon>Triticodae</taxon>
        <taxon>Triticeae</taxon>
        <taxon>Triticinae</taxon>
        <taxon>Triticum</taxon>
    </lineage>
</organism>
<dbReference type="AlphaFoldDB" id="A0A8R7UMF7"/>
<proteinExistence type="predicted"/>
<evidence type="ECO:0000313" key="2">
    <source>
        <dbReference type="EnsemblPlants" id="TuG1812G0500004582.01.T01"/>
    </source>
</evidence>
<accession>A0A8R7UMF7</accession>
<evidence type="ECO:0000313" key="3">
    <source>
        <dbReference type="Proteomes" id="UP000015106"/>
    </source>
</evidence>
<reference evidence="2" key="3">
    <citation type="submission" date="2022-06" db="UniProtKB">
        <authorList>
            <consortium name="EnsemblPlants"/>
        </authorList>
    </citation>
    <scope>IDENTIFICATION</scope>
</reference>
<sequence length="116" mass="12400">MEGEDMEFLLDVVDRFPVREEFADNLDNPDPVPLLYLLEKGSATEDMGEGNGVTEQSQMEDVGAAAATQQVGDSLRAESPTRSAQSTGRVNPQAPVGRKGSGSEVHHLTGCLARRG</sequence>
<protein>
    <submittedName>
        <fullName evidence="2">Uncharacterized protein</fullName>
    </submittedName>
</protein>
<reference evidence="2" key="2">
    <citation type="submission" date="2018-03" db="EMBL/GenBank/DDBJ databases">
        <title>The Triticum urartu genome reveals the dynamic nature of wheat genome evolution.</title>
        <authorList>
            <person name="Ling H."/>
            <person name="Ma B."/>
            <person name="Shi X."/>
            <person name="Liu H."/>
            <person name="Dong L."/>
            <person name="Sun H."/>
            <person name="Cao Y."/>
            <person name="Gao Q."/>
            <person name="Zheng S."/>
            <person name="Li Y."/>
            <person name="Yu Y."/>
            <person name="Du H."/>
            <person name="Qi M."/>
            <person name="Li Y."/>
            <person name="Yu H."/>
            <person name="Cui Y."/>
            <person name="Wang N."/>
            <person name="Chen C."/>
            <person name="Wu H."/>
            <person name="Zhao Y."/>
            <person name="Zhang J."/>
            <person name="Li Y."/>
            <person name="Zhou W."/>
            <person name="Zhang B."/>
            <person name="Hu W."/>
            <person name="Eijk M."/>
            <person name="Tang J."/>
            <person name="Witsenboer H."/>
            <person name="Zhao S."/>
            <person name="Li Z."/>
            <person name="Zhang A."/>
            <person name="Wang D."/>
            <person name="Liang C."/>
        </authorList>
    </citation>
    <scope>NUCLEOTIDE SEQUENCE [LARGE SCALE GENOMIC DNA]</scope>
    <source>
        <strain evidence="2">cv. G1812</strain>
    </source>
</reference>
<dbReference type="EnsemblPlants" id="TuG1812G0500004582.01.T01">
    <property type="protein sequence ID" value="TuG1812G0500004582.01.T01"/>
    <property type="gene ID" value="TuG1812G0500004582.01"/>
</dbReference>
<reference evidence="3" key="1">
    <citation type="journal article" date="2013" name="Nature">
        <title>Draft genome of the wheat A-genome progenitor Triticum urartu.</title>
        <authorList>
            <person name="Ling H.Q."/>
            <person name="Zhao S."/>
            <person name="Liu D."/>
            <person name="Wang J."/>
            <person name="Sun H."/>
            <person name="Zhang C."/>
            <person name="Fan H."/>
            <person name="Li D."/>
            <person name="Dong L."/>
            <person name="Tao Y."/>
            <person name="Gao C."/>
            <person name="Wu H."/>
            <person name="Li Y."/>
            <person name="Cui Y."/>
            <person name="Guo X."/>
            <person name="Zheng S."/>
            <person name="Wang B."/>
            <person name="Yu K."/>
            <person name="Liang Q."/>
            <person name="Yang W."/>
            <person name="Lou X."/>
            <person name="Chen J."/>
            <person name="Feng M."/>
            <person name="Jian J."/>
            <person name="Zhang X."/>
            <person name="Luo G."/>
            <person name="Jiang Y."/>
            <person name="Liu J."/>
            <person name="Wang Z."/>
            <person name="Sha Y."/>
            <person name="Zhang B."/>
            <person name="Wu H."/>
            <person name="Tang D."/>
            <person name="Shen Q."/>
            <person name="Xue P."/>
            <person name="Zou S."/>
            <person name="Wang X."/>
            <person name="Liu X."/>
            <person name="Wang F."/>
            <person name="Yang Y."/>
            <person name="An X."/>
            <person name="Dong Z."/>
            <person name="Zhang K."/>
            <person name="Zhang X."/>
            <person name="Luo M.C."/>
            <person name="Dvorak J."/>
            <person name="Tong Y."/>
            <person name="Wang J."/>
            <person name="Yang H."/>
            <person name="Li Z."/>
            <person name="Wang D."/>
            <person name="Zhang A."/>
            <person name="Wang J."/>
        </authorList>
    </citation>
    <scope>NUCLEOTIDE SEQUENCE</scope>
    <source>
        <strain evidence="3">cv. G1812</strain>
    </source>
</reference>